<evidence type="ECO:0000313" key="2">
    <source>
        <dbReference type="EMBL" id="MED6292661.1"/>
    </source>
</evidence>
<comment type="caution">
    <text evidence="2">The sequence shown here is derived from an EMBL/GenBank/DDBJ whole genome shotgun (WGS) entry which is preliminary data.</text>
</comment>
<feature type="region of interest" description="Disordered" evidence="1">
    <location>
        <begin position="73"/>
        <end position="97"/>
    </location>
</feature>
<dbReference type="Proteomes" id="UP001352852">
    <property type="component" value="Unassembled WGS sequence"/>
</dbReference>
<evidence type="ECO:0000256" key="1">
    <source>
        <dbReference type="SAM" id="MobiDB-lite"/>
    </source>
</evidence>
<keyword evidence="3" id="KW-1185">Reference proteome</keyword>
<dbReference type="EMBL" id="JAHUTJ010073886">
    <property type="protein sequence ID" value="MED6292661.1"/>
    <property type="molecule type" value="Genomic_DNA"/>
</dbReference>
<name>A0ABU7F069_9TELE</name>
<feature type="region of interest" description="Disordered" evidence="1">
    <location>
        <begin position="1"/>
        <end position="25"/>
    </location>
</feature>
<protein>
    <submittedName>
        <fullName evidence="2">Uncharacterized protein</fullName>
    </submittedName>
</protein>
<evidence type="ECO:0000313" key="3">
    <source>
        <dbReference type="Proteomes" id="UP001352852"/>
    </source>
</evidence>
<sequence>MEAEATVRPKARDFQSGKPPRADEAVQKRCAVESYEREGLCHAAAGAKEQQVFGPIRRSGDVNDQIGRTITGCCPGHKVATPRSRNRAVSSWRTKARRQDRREANIVLTSCL</sequence>
<accession>A0ABU7F069</accession>
<proteinExistence type="predicted"/>
<gene>
    <name evidence="2" type="ORF">CHARACLAT_002710</name>
</gene>
<reference evidence="2 3" key="1">
    <citation type="submission" date="2021-06" db="EMBL/GenBank/DDBJ databases">
        <authorList>
            <person name="Palmer J.M."/>
        </authorList>
    </citation>
    <scope>NUCLEOTIDE SEQUENCE [LARGE SCALE GENOMIC DNA]</scope>
    <source>
        <strain evidence="2 3">CL_MEX2019</strain>
        <tissue evidence="2">Muscle</tissue>
    </source>
</reference>
<organism evidence="2 3">
    <name type="scientific">Characodon lateralis</name>
    <dbReference type="NCBI Taxonomy" id="208331"/>
    <lineage>
        <taxon>Eukaryota</taxon>
        <taxon>Metazoa</taxon>
        <taxon>Chordata</taxon>
        <taxon>Craniata</taxon>
        <taxon>Vertebrata</taxon>
        <taxon>Euteleostomi</taxon>
        <taxon>Actinopterygii</taxon>
        <taxon>Neopterygii</taxon>
        <taxon>Teleostei</taxon>
        <taxon>Neoteleostei</taxon>
        <taxon>Acanthomorphata</taxon>
        <taxon>Ovalentaria</taxon>
        <taxon>Atherinomorphae</taxon>
        <taxon>Cyprinodontiformes</taxon>
        <taxon>Goodeidae</taxon>
        <taxon>Characodon</taxon>
    </lineage>
</organism>